<dbReference type="AlphaFoldDB" id="A0AA39MTN3"/>
<organism evidence="2 3">
    <name type="scientific">Armillaria borealis</name>
    <dbReference type="NCBI Taxonomy" id="47425"/>
    <lineage>
        <taxon>Eukaryota</taxon>
        <taxon>Fungi</taxon>
        <taxon>Dikarya</taxon>
        <taxon>Basidiomycota</taxon>
        <taxon>Agaricomycotina</taxon>
        <taxon>Agaricomycetes</taxon>
        <taxon>Agaricomycetidae</taxon>
        <taxon>Agaricales</taxon>
        <taxon>Marasmiineae</taxon>
        <taxon>Physalacriaceae</taxon>
        <taxon>Armillaria</taxon>
    </lineage>
</organism>
<accession>A0AA39MTN3</accession>
<name>A0AA39MTN3_9AGAR</name>
<dbReference type="EMBL" id="JAUEPT010000014">
    <property type="protein sequence ID" value="KAK0446192.1"/>
    <property type="molecule type" value="Genomic_DNA"/>
</dbReference>
<evidence type="ECO:0000313" key="3">
    <source>
        <dbReference type="Proteomes" id="UP001175226"/>
    </source>
</evidence>
<keyword evidence="3" id="KW-1185">Reference proteome</keyword>
<dbReference type="SUPFAM" id="SSF51604">
    <property type="entry name" value="Enolase C-terminal domain-like"/>
    <property type="match status" value="1"/>
</dbReference>
<dbReference type="Gene3D" id="3.30.390.10">
    <property type="entry name" value="Enolase-like, N-terminal domain"/>
    <property type="match status" value="1"/>
</dbReference>
<dbReference type="InterPro" id="IPR036849">
    <property type="entry name" value="Enolase-like_C_sf"/>
</dbReference>
<comment type="caution">
    <text evidence="2">The sequence shown here is derived from an EMBL/GenBank/DDBJ whole genome shotgun (WGS) entry which is preliminary data.</text>
</comment>
<evidence type="ECO:0000313" key="2">
    <source>
        <dbReference type="EMBL" id="KAK0446192.1"/>
    </source>
</evidence>
<dbReference type="InterPro" id="IPR029017">
    <property type="entry name" value="Enolase-like_N"/>
</dbReference>
<dbReference type="Proteomes" id="UP001175226">
    <property type="component" value="Unassembled WGS sequence"/>
</dbReference>
<reference evidence="2" key="1">
    <citation type="submission" date="2023-06" db="EMBL/GenBank/DDBJ databases">
        <authorList>
            <consortium name="Lawrence Berkeley National Laboratory"/>
            <person name="Ahrendt S."/>
            <person name="Sahu N."/>
            <person name="Indic B."/>
            <person name="Wong-Bajracharya J."/>
            <person name="Merenyi Z."/>
            <person name="Ke H.-M."/>
            <person name="Monk M."/>
            <person name="Kocsube S."/>
            <person name="Drula E."/>
            <person name="Lipzen A."/>
            <person name="Balint B."/>
            <person name="Henrissat B."/>
            <person name="Andreopoulos B."/>
            <person name="Martin F.M."/>
            <person name="Harder C.B."/>
            <person name="Rigling D."/>
            <person name="Ford K.L."/>
            <person name="Foster G.D."/>
            <person name="Pangilinan J."/>
            <person name="Papanicolaou A."/>
            <person name="Barry K."/>
            <person name="LaButti K."/>
            <person name="Viragh M."/>
            <person name="Koriabine M."/>
            <person name="Yan M."/>
            <person name="Riley R."/>
            <person name="Champramary S."/>
            <person name="Plett K.L."/>
            <person name="Tsai I.J."/>
            <person name="Slot J."/>
            <person name="Sipos G."/>
            <person name="Plett J."/>
            <person name="Nagy L.G."/>
            <person name="Grigoriev I.V."/>
        </authorList>
    </citation>
    <scope>NUCLEOTIDE SEQUENCE</scope>
    <source>
        <strain evidence="2">FPL87.14</strain>
    </source>
</reference>
<sequence>MIVERFLGADPRNTNRLWDQMFRSSVFYRRKGFPIGHRPRYMGLAPEDLRGAYVCGSIKDEISFYITGPEPAAAKAMGFWGSKVPLPECVWHDYPIMVDCWMALNVQCTIELATACLDLNINWWEEEVLHPYRVPTFVLESKTLYYHTKDHRSLFALAAIFEHPNVRTIETTKVFEASKRNRVSSLKERSNNST</sequence>
<protein>
    <submittedName>
        <fullName evidence="2">Uncharacterized protein</fullName>
    </submittedName>
</protein>
<evidence type="ECO:0000256" key="1">
    <source>
        <dbReference type="ARBA" id="ARBA00001946"/>
    </source>
</evidence>
<gene>
    <name evidence="2" type="ORF">EV421DRAFT_1901872</name>
</gene>
<proteinExistence type="predicted"/>
<comment type="cofactor">
    <cofactor evidence="1">
        <name>Mg(2+)</name>
        <dbReference type="ChEBI" id="CHEBI:18420"/>
    </cofactor>
</comment>